<evidence type="ECO:0000313" key="2">
    <source>
        <dbReference type="Proteomes" id="UP001302349"/>
    </source>
</evidence>
<reference evidence="1 2" key="1">
    <citation type="journal article" date="2023" name="Microbiol. Resour. Announc.">
        <title>Complete Genome Sequence of Imperialibacter roseus strain P4T.</title>
        <authorList>
            <person name="Tizabi D.R."/>
            <person name="Bachvaroff T."/>
            <person name="Hill R.T."/>
        </authorList>
    </citation>
    <scope>NUCLEOTIDE SEQUENCE [LARGE SCALE GENOMIC DNA]</scope>
    <source>
        <strain evidence="1 2">P4T</strain>
    </source>
</reference>
<sequence length="72" mass="8439">MTLTTRNQLAEWILKLEDEVLLDAISQLKESSEQGDWYTDWTGGQKESIYKGMDDHKNERTLSSEDFWKKNG</sequence>
<protein>
    <submittedName>
        <fullName evidence="1">Uncharacterized protein</fullName>
    </submittedName>
</protein>
<dbReference type="RefSeq" id="WP_317490581.1">
    <property type="nucleotide sequence ID" value="NZ_CP136051.1"/>
</dbReference>
<evidence type="ECO:0000313" key="1">
    <source>
        <dbReference type="EMBL" id="WOK07933.1"/>
    </source>
</evidence>
<dbReference type="EMBL" id="CP136051">
    <property type="protein sequence ID" value="WOK07933.1"/>
    <property type="molecule type" value="Genomic_DNA"/>
</dbReference>
<gene>
    <name evidence="1" type="ORF">RT717_04730</name>
</gene>
<keyword evidence="2" id="KW-1185">Reference proteome</keyword>
<name>A0ABZ0ISA9_9BACT</name>
<proteinExistence type="predicted"/>
<dbReference type="Proteomes" id="UP001302349">
    <property type="component" value="Chromosome"/>
</dbReference>
<accession>A0ABZ0ISA9</accession>
<organism evidence="1 2">
    <name type="scientific">Imperialibacter roseus</name>
    <dbReference type="NCBI Taxonomy" id="1324217"/>
    <lineage>
        <taxon>Bacteria</taxon>
        <taxon>Pseudomonadati</taxon>
        <taxon>Bacteroidota</taxon>
        <taxon>Cytophagia</taxon>
        <taxon>Cytophagales</taxon>
        <taxon>Flammeovirgaceae</taxon>
        <taxon>Imperialibacter</taxon>
    </lineage>
</organism>